<evidence type="ECO:0000313" key="7">
    <source>
        <dbReference type="Proteomes" id="UP000324479"/>
    </source>
</evidence>
<dbReference type="NCBIfam" id="TIGR02999">
    <property type="entry name" value="Sig-70_X6"/>
    <property type="match status" value="1"/>
</dbReference>
<evidence type="ECO:0000256" key="3">
    <source>
        <dbReference type="ARBA" id="ARBA00023082"/>
    </source>
</evidence>
<organism evidence="6 7">
    <name type="scientific">Roseiconus nitratireducens</name>
    <dbReference type="NCBI Taxonomy" id="2605748"/>
    <lineage>
        <taxon>Bacteria</taxon>
        <taxon>Pseudomonadati</taxon>
        <taxon>Planctomycetota</taxon>
        <taxon>Planctomycetia</taxon>
        <taxon>Pirellulales</taxon>
        <taxon>Pirellulaceae</taxon>
        <taxon>Roseiconus</taxon>
    </lineage>
</organism>
<evidence type="ECO:0000313" key="6">
    <source>
        <dbReference type="EMBL" id="KAA5542665.1"/>
    </source>
</evidence>
<keyword evidence="3" id="KW-0731">Sigma factor</keyword>
<protein>
    <submittedName>
        <fullName evidence="6">Sigma-70 family RNA polymerase sigma factor</fullName>
    </submittedName>
</protein>
<dbReference type="SUPFAM" id="SSF88659">
    <property type="entry name" value="Sigma3 and sigma4 domains of RNA polymerase sigma factors"/>
    <property type="match status" value="1"/>
</dbReference>
<dbReference type="GO" id="GO:0006352">
    <property type="term" value="P:DNA-templated transcription initiation"/>
    <property type="evidence" value="ECO:0007669"/>
    <property type="project" value="InterPro"/>
</dbReference>
<dbReference type="InterPro" id="IPR053812">
    <property type="entry name" value="HTH_Sigma70_ECF-like"/>
</dbReference>
<dbReference type="Proteomes" id="UP000324479">
    <property type="component" value="Unassembled WGS sequence"/>
</dbReference>
<dbReference type="Pfam" id="PF07638">
    <property type="entry name" value="Sigma70_ECF"/>
    <property type="match status" value="1"/>
</dbReference>
<dbReference type="InterPro" id="IPR014284">
    <property type="entry name" value="RNA_pol_sigma-70_dom"/>
</dbReference>
<proteinExistence type="inferred from homology"/>
<gene>
    <name evidence="6" type="ORF">FYK55_14120</name>
</gene>
<dbReference type="InterPro" id="IPR011517">
    <property type="entry name" value="RNA_pol_sigma70_ECF-like"/>
</dbReference>
<accession>A0A5M6DBZ0</accession>
<feature type="domain" description="RNA polymerase sigma-70 ECF-like HTH" evidence="5">
    <location>
        <begin position="1"/>
        <end position="180"/>
    </location>
</feature>
<dbReference type="Gene3D" id="1.10.1740.10">
    <property type="match status" value="1"/>
</dbReference>
<dbReference type="PANTHER" id="PTHR43133:SF39">
    <property type="entry name" value="SIMILAR TO RNA POLYMERASE SIGMA-E FACTOR"/>
    <property type="match status" value="1"/>
</dbReference>
<dbReference type="InterPro" id="IPR013324">
    <property type="entry name" value="RNA_pol_sigma_r3/r4-like"/>
</dbReference>
<dbReference type="RefSeq" id="WP_150077082.1">
    <property type="nucleotide sequence ID" value="NZ_VWOX01000007.1"/>
</dbReference>
<evidence type="ECO:0000259" key="5">
    <source>
        <dbReference type="Pfam" id="PF07638"/>
    </source>
</evidence>
<dbReference type="NCBIfam" id="TIGR02937">
    <property type="entry name" value="sigma70-ECF"/>
    <property type="match status" value="1"/>
</dbReference>
<keyword evidence="2" id="KW-0805">Transcription regulation</keyword>
<keyword evidence="4" id="KW-0804">Transcription</keyword>
<dbReference type="PANTHER" id="PTHR43133">
    <property type="entry name" value="RNA POLYMERASE ECF-TYPE SIGMA FACTO"/>
    <property type="match status" value="1"/>
</dbReference>
<dbReference type="InterPro" id="IPR039425">
    <property type="entry name" value="RNA_pol_sigma-70-like"/>
</dbReference>
<dbReference type="EMBL" id="VWOX01000007">
    <property type="protein sequence ID" value="KAA5542665.1"/>
    <property type="molecule type" value="Genomic_DNA"/>
</dbReference>
<sequence>MTDVTQLLEAAHRGDQQAAAKLLPLVYEELRNLAAARMSSEKPGQTLQATALVHEAYLKLCGDRSFNDRQHFFRVAAEAMRQILIDRARRRQRIQHGGDHQRVGLSEVASIAETTPDDMLALDEALTRFTEFDPQKAELVKLRYFAGLPEQDAADALGISRATASRYWKFARAWLIQAMESGS</sequence>
<evidence type="ECO:0000256" key="2">
    <source>
        <dbReference type="ARBA" id="ARBA00023015"/>
    </source>
</evidence>
<dbReference type="GO" id="GO:0016987">
    <property type="term" value="F:sigma factor activity"/>
    <property type="evidence" value="ECO:0007669"/>
    <property type="project" value="UniProtKB-KW"/>
</dbReference>
<evidence type="ECO:0000256" key="1">
    <source>
        <dbReference type="ARBA" id="ARBA00010641"/>
    </source>
</evidence>
<evidence type="ECO:0000256" key="4">
    <source>
        <dbReference type="ARBA" id="ARBA00023163"/>
    </source>
</evidence>
<dbReference type="AlphaFoldDB" id="A0A5M6DBZ0"/>
<keyword evidence="7" id="KW-1185">Reference proteome</keyword>
<comment type="similarity">
    <text evidence="1">Belongs to the sigma-70 factor family. ECF subfamily.</text>
</comment>
<dbReference type="InterPro" id="IPR013325">
    <property type="entry name" value="RNA_pol_sigma_r2"/>
</dbReference>
<dbReference type="SUPFAM" id="SSF88946">
    <property type="entry name" value="Sigma2 domain of RNA polymerase sigma factors"/>
    <property type="match status" value="1"/>
</dbReference>
<dbReference type="InterPro" id="IPR036388">
    <property type="entry name" value="WH-like_DNA-bd_sf"/>
</dbReference>
<comment type="caution">
    <text evidence="6">The sequence shown here is derived from an EMBL/GenBank/DDBJ whole genome shotgun (WGS) entry which is preliminary data.</text>
</comment>
<reference evidence="6 7" key="1">
    <citation type="submission" date="2019-08" db="EMBL/GenBank/DDBJ databases">
        <authorList>
            <person name="Dhanesh K."/>
            <person name="Kumar G."/>
            <person name="Sasikala C."/>
            <person name="Venkata Ramana C."/>
        </authorList>
    </citation>
    <scope>NUCLEOTIDE SEQUENCE [LARGE SCALE GENOMIC DNA]</scope>
    <source>
        <strain evidence="6 7">JC645</strain>
    </source>
</reference>
<dbReference type="Gene3D" id="1.10.10.10">
    <property type="entry name" value="Winged helix-like DNA-binding domain superfamily/Winged helix DNA-binding domain"/>
    <property type="match status" value="1"/>
</dbReference>
<name>A0A5M6DBZ0_9BACT</name>